<organism evidence="7 8">
    <name type="scientific">Pseudomonas syringae pv. japonica str. M301072</name>
    <dbReference type="NCBI Taxonomy" id="629262"/>
    <lineage>
        <taxon>Bacteria</taxon>
        <taxon>Pseudomonadati</taxon>
        <taxon>Pseudomonadota</taxon>
        <taxon>Gammaproteobacteria</taxon>
        <taxon>Pseudomonadales</taxon>
        <taxon>Pseudomonadaceae</taxon>
        <taxon>Pseudomonas</taxon>
        <taxon>Pseudomonas syringae</taxon>
    </lineage>
</organism>
<gene>
    <name evidence="7" type="ORF">PSYJA_40977</name>
</gene>
<dbReference type="GO" id="GO:0006281">
    <property type="term" value="P:DNA repair"/>
    <property type="evidence" value="ECO:0007669"/>
    <property type="project" value="UniProtKB-KW"/>
</dbReference>
<dbReference type="EMBL" id="AEAH01003156">
    <property type="protein sequence ID" value="EGH35023.1"/>
    <property type="molecule type" value="Genomic_DNA"/>
</dbReference>
<dbReference type="InterPro" id="IPR047112">
    <property type="entry name" value="RecG/Mfd"/>
</dbReference>
<keyword evidence="4" id="KW-0238">DNA-binding</keyword>
<evidence type="ECO:0000256" key="3">
    <source>
        <dbReference type="ARBA" id="ARBA00022806"/>
    </source>
</evidence>
<dbReference type="Gene3D" id="3.40.50.300">
    <property type="entry name" value="P-loop containing nucleotide triphosphate hydrolases"/>
    <property type="match status" value="1"/>
</dbReference>
<dbReference type="GO" id="GO:0005524">
    <property type="term" value="F:ATP binding"/>
    <property type="evidence" value="ECO:0007669"/>
    <property type="project" value="InterPro"/>
</dbReference>
<dbReference type="PANTHER" id="PTHR47964">
    <property type="entry name" value="ATP-DEPENDENT DNA HELICASE HOMOLOG RECG, CHLOROPLASTIC"/>
    <property type="match status" value="1"/>
</dbReference>
<keyword evidence="3" id="KW-0347">Helicase</keyword>
<evidence type="ECO:0000256" key="5">
    <source>
        <dbReference type="ARBA" id="ARBA00023204"/>
    </source>
</evidence>
<comment type="caution">
    <text evidence="7">The sequence shown here is derived from an EMBL/GenBank/DDBJ whole genome shotgun (WGS) entry which is preliminary data.</text>
</comment>
<evidence type="ECO:0000313" key="8">
    <source>
        <dbReference type="Proteomes" id="UP000004471"/>
    </source>
</evidence>
<keyword evidence="1" id="KW-0227">DNA damage</keyword>
<dbReference type="GO" id="GO:0016787">
    <property type="term" value="F:hydrolase activity"/>
    <property type="evidence" value="ECO:0007669"/>
    <property type="project" value="UniProtKB-KW"/>
</dbReference>
<dbReference type="SUPFAM" id="SSF52540">
    <property type="entry name" value="P-loop containing nucleoside triphosphate hydrolases"/>
    <property type="match status" value="1"/>
</dbReference>
<evidence type="ECO:0000256" key="2">
    <source>
        <dbReference type="ARBA" id="ARBA00022801"/>
    </source>
</evidence>
<dbReference type="PROSITE" id="PS51192">
    <property type="entry name" value="HELICASE_ATP_BIND_1"/>
    <property type="match status" value="1"/>
</dbReference>
<protein>
    <submittedName>
        <fullName evidence="7">Transcription-repair coupling factor</fullName>
    </submittedName>
</protein>
<name>F3FXT1_PSESX</name>
<dbReference type="PANTHER" id="PTHR47964:SF1">
    <property type="entry name" value="ATP-DEPENDENT DNA HELICASE HOMOLOG RECG, CHLOROPLASTIC"/>
    <property type="match status" value="1"/>
</dbReference>
<keyword evidence="3" id="KW-0067">ATP-binding</keyword>
<dbReference type="AlphaFoldDB" id="F3FXT1"/>
<feature type="non-terminal residue" evidence="7">
    <location>
        <position position="1"/>
    </location>
</feature>
<accession>F3FXT1</accession>
<evidence type="ECO:0000256" key="4">
    <source>
        <dbReference type="ARBA" id="ARBA00023125"/>
    </source>
</evidence>
<evidence type="ECO:0000259" key="6">
    <source>
        <dbReference type="PROSITE" id="PS51192"/>
    </source>
</evidence>
<dbReference type="InterPro" id="IPR014001">
    <property type="entry name" value="Helicase_ATP-bd"/>
</dbReference>
<dbReference type="InterPro" id="IPR027417">
    <property type="entry name" value="P-loop_NTPase"/>
</dbReference>
<dbReference type="GO" id="GO:0003678">
    <property type="term" value="F:DNA helicase activity"/>
    <property type="evidence" value="ECO:0007669"/>
    <property type="project" value="TreeGrafter"/>
</dbReference>
<feature type="domain" description="Helicase ATP-binding" evidence="6">
    <location>
        <begin position="1"/>
        <end position="61"/>
    </location>
</feature>
<sequence length="61" mass="6759">KPMDRLVCGDVGFGKTEVAMRAAFIAVHGGRQVAILVPTTLLAQQHYNSFRDRFADWPVTV</sequence>
<keyword evidence="2" id="KW-0378">Hydrolase</keyword>
<dbReference type="Proteomes" id="UP000004471">
    <property type="component" value="Unassembled WGS sequence"/>
</dbReference>
<evidence type="ECO:0000256" key="1">
    <source>
        <dbReference type="ARBA" id="ARBA00022763"/>
    </source>
</evidence>
<keyword evidence="3" id="KW-0547">Nucleotide-binding</keyword>
<dbReference type="Pfam" id="PF00270">
    <property type="entry name" value="DEAD"/>
    <property type="match status" value="1"/>
</dbReference>
<reference evidence="7 8" key="1">
    <citation type="journal article" date="2011" name="PLoS Pathog.">
        <title>Dynamic evolution of pathogenicity revealed by sequencing and comparative genomics of 19 Pseudomonas syringae isolates.</title>
        <authorList>
            <person name="Baltrus D.A."/>
            <person name="Nishimura M.T."/>
            <person name="Romanchuk A."/>
            <person name="Chang J.H."/>
            <person name="Mukhtar M.S."/>
            <person name="Cherkis K."/>
            <person name="Roach J."/>
            <person name="Grant S.R."/>
            <person name="Jones C.D."/>
            <person name="Dangl J.L."/>
        </authorList>
    </citation>
    <scope>NUCLEOTIDE SEQUENCE [LARGE SCALE GENOMIC DNA]</scope>
    <source>
        <strain evidence="8">M301072PT</strain>
    </source>
</reference>
<dbReference type="InterPro" id="IPR011545">
    <property type="entry name" value="DEAD/DEAH_box_helicase_dom"/>
</dbReference>
<feature type="non-terminal residue" evidence="7">
    <location>
        <position position="61"/>
    </location>
</feature>
<keyword evidence="5" id="KW-0234">DNA repair</keyword>
<proteinExistence type="predicted"/>
<dbReference type="GO" id="GO:0003677">
    <property type="term" value="F:DNA binding"/>
    <property type="evidence" value="ECO:0007669"/>
    <property type="project" value="UniProtKB-KW"/>
</dbReference>
<evidence type="ECO:0000313" key="7">
    <source>
        <dbReference type="EMBL" id="EGH35023.1"/>
    </source>
</evidence>